<reference evidence="13" key="1">
    <citation type="submission" date="2016-06" db="UniProtKB">
        <authorList>
            <consortium name="WormBaseParasite"/>
        </authorList>
    </citation>
    <scope>IDENTIFICATION</scope>
</reference>
<keyword evidence="3" id="KW-0547">Nucleotide-binding</keyword>
<evidence type="ECO:0000313" key="12">
    <source>
        <dbReference type="Proteomes" id="UP000271098"/>
    </source>
</evidence>
<feature type="region of interest" description="Disordered" evidence="8">
    <location>
        <begin position="1"/>
        <end position="38"/>
    </location>
</feature>
<evidence type="ECO:0000256" key="7">
    <source>
        <dbReference type="ARBA" id="ARBA00047984"/>
    </source>
</evidence>
<accession>A0A183DY68</accession>
<feature type="domain" description="Helicase C-terminal" evidence="10">
    <location>
        <begin position="508"/>
        <end position="724"/>
    </location>
</feature>
<keyword evidence="12" id="KW-1185">Reference proteome</keyword>
<evidence type="ECO:0000256" key="8">
    <source>
        <dbReference type="SAM" id="MobiDB-lite"/>
    </source>
</evidence>
<evidence type="ECO:0000256" key="4">
    <source>
        <dbReference type="ARBA" id="ARBA00022801"/>
    </source>
</evidence>
<dbReference type="PANTHER" id="PTHR18934:SF91">
    <property type="entry name" value="PRE-MRNA-SPLICING FACTOR ATP-DEPENDENT RNA HELICASE PRP16"/>
    <property type="match status" value="1"/>
</dbReference>
<proteinExistence type="predicted"/>
<evidence type="ECO:0000313" key="11">
    <source>
        <dbReference type="EMBL" id="VDN22744.1"/>
    </source>
</evidence>
<dbReference type="Gene3D" id="1.10.10.2130">
    <property type="entry name" value="DEAH helicase family, winged-helix domain"/>
    <property type="match status" value="1"/>
</dbReference>
<gene>
    <name evidence="11" type="ORF">GPUH_LOCUS13659</name>
</gene>
<dbReference type="PANTHER" id="PTHR18934">
    <property type="entry name" value="ATP-DEPENDENT RNA HELICASE"/>
    <property type="match status" value="1"/>
</dbReference>
<feature type="domain" description="Helicase ATP-binding" evidence="9">
    <location>
        <begin position="353"/>
        <end position="516"/>
    </location>
</feature>
<dbReference type="GO" id="GO:0003723">
    <property type="term" value="F:RNA binding"/>
    <property type="evidence" value="ECO:0007669"/>
    <property type="project" value="TreeGrafter"/>
</dbReference>
<keyword evidence="2" id="KW-0507">mRNA processing</keyword>
<evidence type="ECO:0000256" key="3">
    <source>
        <dbReference type="ARBA" id="ARBA00022741"/>
    </source>
</evidence>
<dbReference type="SMART" id="SM00487">
    <property type="entry name" value="DEXDc"/>
    <property type="match status" value="1"/>
</dbReference>
<dbReference type="Gene3D" id="3.40.50.300">
    <property type="entry name" value="P-loop containing nucleotide triphosphate hydrolases"/>
    <property type="match status" value="4"/>
</dbReference>
<keyword evidence="4" id="KW-0378">Hydrolase</keyword>
<dbReference type="WBParaSite" id="GPUH_0001367401-mRNA-1">
    <property type="protein sequence ID" value="GPUH_0001367401-mRNA-1"/>
    <property type="gene ID" value="GPUH_0001367401"/>
</dbReference>
<dbReference type="PROSITE" id="PS51192">
    <property type="entry name" value="HELICASE_ATP_BIND_1"/>
    <property type="match status" value="1"/>
</dbReference>
<dbReference type="InterPro" id="IPR014001">
    <property type="entry name" value="Helicase_ATP-bd"/>
</dbReference>
<evidence type="ECO:0000259" key="10">
    <source>
        <dbReference type="PROSITE" id="PS51194"/>
    </source>
</evidence>
<dbReference type="FunFam" id="3.40.50.300:FF:000615">
    <property type="entry name" value="pre-mRNA-splicing factor ATP-dependent RNA helicase DEAH7"/>
    <property type="match status" value="1"/>
</dbReference>
<dbReference type="GO" id="GO:0005524">
    <property type="term" value="F:ATP binding"/>
    <property type="evidence" value="ECO:0007669"/>
    <property type="project" value="UniProtKB-KW"/>
</dbReference>
<dbReference type="InterPro" id="IPR011545">
    <property type="entry name" value="DEAD/DEAH_box_helicase_dom"/>
</dbReference>
<comment type="catalytic activity">
    <reaction evidence="7">
        <text>ATP + H2O = ADP + phosphate + H(+)</text>
        <dbReference type="Rhea" id="RHEA:13065"/>
        <dbReference type="ChEBI" id="CHEBI:15377"/>
        <dbReference type="ChEBI" id="CHEBI:15378"/>
        <dbReference type="ChEBI" id="CHEBI:30616"/>
        <dbReference type="ChEBI" id="CHEBI:43474"/>
        <dbReference type="ChEBI" id="CHEBI:456216"/>
        <dbReference type="EC" id="3.6.4.13"/>
    </reaction>
</comment>
<dbReference type="InterPro" id="IPR002464">
    <property type="entry name" value="DNA/RNA_helicase_DEAH_CS"/>
</dbReference>
<dbReference type="EMBL" id="UYRT01080433">
    <property type="protein sequence ID" value="VDN22744.1"/>
    <property type="molecule type" value="Genomic_DNA"/>
</dbReference>
<evidence type="ECO:0000256" key="6">
    <source>
        <dbReference type="ARBA" id="ARBA00022840"/>
    </source>
</evidence>
<dbReference type="InterPro" id="IPR027417">
    <property type="entry name" value="P-loop_NTPase"/>
</dbReference>
<dbReference type="PROSITE" id="PS00690">
    <property type="entry name" value="DEAH_ATP_HELICASE"/>
    <property type="match status" value="1"/>
</dbReference>
<dbReference type="SUPFAM" id="SSF52540">
    <property type="entry name" value="P-loop containing nucleoside triphosphate hydrolases"/>
    <property type="match status" value="2"/>
</dbReference>
<name>A0A183DY68_9BILA</name>
<dbReference type="AlphaFoldDB" id="A0A183DY68"/>
<dbReference type="Proteomes" id="UP000271098">
    <property type="component" value="Unassembled WGS sequence"/>
</dbReference>
<sequence>MADEDGLNRLEGTSGGRGGLIIRKKKSDDDDKRFKHPGKSLLGLDVYVFEKYKNDKRGLYADTRNEKHKHKSHSSSSSSRDHERKRHRKNHSSRDDDVIKTPLFKVPNTPSRSAWEEDDTGRTAKVHTSSWDTPLLSTHSDGAGASTTRSISSIWRSERKHERRRHEKRRHREDTVRSVKEEGDMIPEFRDDFERAEWEREQQKLDREWYDNDQGYDEENNPFAQVSQEYIEKKEKQWQQKREKPRLTVRQQQIKKDNEIDFFDDESDENRVTLLVQNVVPPFLDGRFVFTRQSKPVVPVKDATSDLAVVATKGSKFASHLSESQAVSDFALEKSIKEQREYLPVFAVRQKMLNVIRDNSVVIIVGETGSGKTTQLAQYLLEEGYSHNGLIGCTQPRRVAAMSVAKRVSEEMGVELGQECGYAIRFEDCTSENTRIKYMTDGILLRECLGDPDLDQYAAIIMDEAHERSLNTDVLFGLLRDVVARRADLKLIVTSATMDAEKFANFFGGHTPCFTIPGKCIFLYFVTCGMIKNQLEELDDAPPLAVLPIYSQLPSDLQAKIFHKAPGGIRKCIVATNIAETSLTVDGILFVFPISQASANQRSGRAGRTGPGQCFRLYTERQFKSKLLGRDAAERKQKNPAGDTELDGAAEEVASFGNIYFFQVFPISQASANQRSGRAGRTGPGQCFRLYTERQFKEEMLVATVPEIQRTNLANVILLLKSLGVDDLLKFHFMDAPPQDNMLNSMYQLWTLGALDNIGQSFFCETYELVKFQKM</sequence>
<feature type="compositionally biased region" description="Low complexity" evidence="8">
    <location>
        <begin position="146"/>
        <end position="155"/>
    </location>
</feature>
<evidence type="ECO:0000256" key="1">
    <source>
        <dbReference type="ARBA" id="ARBA00012552"/>
    </source>
</evidence>
<dbReference type="GO" id="GO:0006397">
    <property type="term" value="P:mRNA processing"/>
    <property type="evidence" value="ECO:0007669"/>
    <property type="project" value="UniProtKB-KW"/>
</dbReference>
<dbReference type="InterPro" id="IPR001650">
    <property type="entry name" value="Helicase_C-like"/>
</dbReference>
<organism evidence="13">
    <name type="scientific">Gongylonema pulchrum</name>
    <dbReference type="NCBI Taxonomy" id="637853"/>
    <lineage>
        <taxon>Eukaryota</taxon>
        <taxon>Metazoa</taxon>
        <taxon>Ecdysozoa</taxon>
        <taxon>Nematoda</taxon>
        <taxon>Chromadorea</taxon>
        <taxon>Rhabditida</taxon>
        <taxon>Spirurina</taxon>
        <taxon>Spiruromorpha</taxon>
        <taxon>Spiruroidea</taxon>
        <taxon>Gongylonematidae</taxon>
        <taxon>Gongylonema</taxon>
    </lineage>
</organism>
<dbReference type="GO" id="GO:0016787">
    <property type="term" value="F:hydrolase activity"/>
    <property type="evidence" value="ECO:0007669"/>
    <property type="project" value="UniProtKB-KW"/>
</dbReference>
<dbReference type="SMART" id="SM00490">
    <property type="entry name" value="HELICc"/>
    <property type="match status" value="1"/>
</dbReference>
<dbReference type="FunFam" id="1.10.10.2130:FF:000001">
    <property type="entry name" value="Pre-mRNA-splicing factor ATP-dependent RNA helicase"/>
    <property type="match status" value="1"/>
</dbReference>
<evidence type="ECO:0000259" key="9">
    <source>
        <dbReference type="PROSITE" id="PS51192"/>
    </source>
</evidence>
<dbReference type="OrthoDB" id="10253254at2759"/>
<feature type="region of interest" description="Disordered" evidence="8">
    <location>
        <begin position="58"/>
        <end position="179"/>
    </location>
</feature>
<feature type="compositionally biased region" description="Basic residues" evidence="8">
    <location>
        <begin position="161"/>
        <end position="171"/>
    </location>
</feature>
<dbReference type="Pfam" id="PF00270">
    <property type="entry name" value="DEAD"/>
    <property type="match status" value="1"/>
</dbReference>
<evidence type="ECO:0000256" key="5">
    <source>
        <dbReference type="ARBA" id="ARBA00022806"/>
    </source>
</evidence>
<evidence type="ECO:0000256" key="2">
    <source>
        <dbReference type="ARBA" id="ARBA00022664"/>
    </source>
</evidence>
<dbReference type="PROSITE" id="PS51194">
    <property type="entry name" value="HELICASE_CTER"/>
    <property type="match status" value="1"/>
</dbReference>
<dbReference type="InterPro" id="IPR042035">
    <property type="entry name" value="DEAH_win-hel_dom"/>
</dbReference>
<reference evidence="11 12" key="2">
    <citation type="submission" date="2018-11" db="EMBL/GenBank/DDBJ databases">
        <authorList>
            <consortium name="Pathogen Informatics"/>
        </authorList>
    </citation>
    <scope>NUCLEOTIDE SEQUENCE [LARGE SCALE GENOMIC DNA]</scope>
</reference>
<dbReference type="Pfam" id="PF00271">
    <property type="entry name" value="Helicase_C"/>
    <property type="match status" value="1"/>
</dbReference>
<protein>
    <recommendedName>
        <fullName evidence="1">RNA helicase</fullName>
        <ecNumber evidence="1">3.6.4.13</ecNumber>
    </recommendedName>
</protein>
<dbReference type="GO" id="GO:0034458">
    <property type="term" value="F:3'-5' RNA helicase activity"/>
    <property type="evidence" value="ECO:0007669"/>
    <property type="project" value="TreeGrafter"/>
</dbReference>
<feature type="compositionally biased region" description="Polar residues" evidence="8">
    <location>
        <begin position="126"/>
        <end position="140"/>
    </location>
</feature>
<evidence type="ECO:0000313" key="13">
    <source>
        <dbReference type="WBParaSite" id="GPUH_0001367401-mRNA-1"/>
    </source>
</evidence>
<keyword evidence="6" id="KW-0067">ATP-binding</keyword>
<keyword evidence="5" id="KW-0347">Helicase</keyword>
<dbReference type="CDD" id="cd18791">
    <property type="entry name" value="SF2_C_RHA"/>
    <property type="match status" value="1"/>
</dbReference>
<dbReference type="EC" id="3.6.4.13" evidence="1"/>